<accession>A0A9E7CUZ0</accession>
<dbReference type="RefSeq" id="WP_244376836.1">
    <property type="nucleotide sequence ID" value="NZ_CP083239.1"/>
</dbReference>
<evidence type="ECO:0000313" key="1">
    <source>
        <dbReference type="EMBL" id="UOK70433.1"/>
    </source>
</evidence>
<dbReference type="AlphaFoldDB" id="A0A9E7CUZ0"/>
<sequence>MSTSAERKLTDAEARRLILENVILDFGGNIMLAPLDSVGIPDWEAALADELDLPSHPPVDDEAPRLCAVVDTIPGLIGARFVVYLDWRLQPKVRQACGRPGDDQIAYALIVRSIVPEHPTDIPLAAPNAANDNERRLPDPPPMMADPLAPEAAGGLLADVAKWITTTAIIPSPELSMVAASALLAGLFGRKVLTPMRGGINLYATTLLDTAGGKGHPPKAIRALADGMGRMGVVSNGDHTSYAAIERTLRKNTSTVIVMDEFGITLQDVNGRHASSAAASIRKFLLAVYDQANSKFDGRIYASADAKKADDPIDGPALTVLGMTTIETLFAGLGEASVADGFINRFLFVTSAPAQDVRPPRLDRDGKPPATLIAALQAAYTGVPAGPGALLPGKLVVPFDGGEDGEAYHRWGQVFMWQRHPAWNATEMGINGRAAENTLRLATIRAISRDHAAPAVTLDDVEWGWAIVHASIALVTDGARRHMAASPAEALRKAIVAALDAAPDKTLPISKLMERHGVRGADMREFRAALEWLINAGQITDLAGRPMPGRGSRLKLLAVLTP</sequence>
<proteinExistence type="predicted"/>
<gene>
    <name evidence="1" type="ORF">K9D25_17125</name>
</gene>
<dbReference type="Proteomes" id="UP000831684">
    <property type="component" value="Chromosome"/>
</dbReference>
<reference evidence="1" key="1">
    <citation type="submission" date="2021-09" db="EMBL/GenBank/DDBJ databases">
        <title>Network and meta-omics reveal the key degrader and cooperation patterns in an efficient 1,4-dioxane-degrading microbial community.</title>
        <authorList>
            <person name="Dai C."/>
        </authorList>
    </citation>
    <scope>NUCLEOTIDE SEQUENCE</scope>
    <source>
        <strain evidence="1">ZM13</strain>
    </source>
</reference>
<dbReference type="KEGG" id="apol:K9D25_17125"/>
<protein>
    <submittedName>
        <fullName evidence="1">YfjI family protein</fullName>
    </submittedName>
</protein>
<evidence type="ECO:0000313" key="2">
    <source>
        <dbReference type="Proteomes" id="UP000831684"/>
    </source>
</evidence>
<dbReference type="EMBL" id="CP083239">
    <property type="protein sequence ID" value="UOK70433.1"/>
    <property type="molecule type" value="Genomic_DNA"/>
</dbReference>
<name>A0A9E7CUZ0_9HYPH</name>
<organism evidence="1 2">
    <name type="scientific">Ancylobacter polymorphus</name>
    <dbReference type="NCBI Taxonomy" id="223390"/>
    <lineage>
        <taxon>Bacteria</taxon>
        <taxon>Pseudomonadati</taxon>
        <taxon>Pseudomonadota</taxon>
        <taxon>Alphaproteobacteria</taxon>
        <taxon>Hyphomicrobiales</taxon>
        <taxon>Xanthobacteraceae</taxon>
        <taxon>Ancylobacter</taxon>
    </lineage>
</organism>